<feature type="transmembrane region" description="Helical" evidence="7">
    <location>
        <begin position="42"/>
        <end position="64"/>
    </location>
</feature>
<keyword evidence="3" id="KW-1003">Cell membrane</keyword>
<dbReference type="Pfam" id="PF00528">
    <property type="entry name" value="BPD_transp_1"/>
    <property type="match status" value="1"/>
</dbReference>
<comment type="subcellular location">
    <subcellularLocation>
        <location evidence="1 7">Cell membrane</location>
        <topology evidence="1 7">Multi-pass membrane protein</topology>
    </subcellularLocation>
</comment>
<dbReference type="PROSITE" id="PS50928">
    <property type="entry name" value="ABC_TM1"/>
    <property type="match status" value="1"/>
</dbReference>
<evidence type="ECO:0000256" key="6">
    <source>
        <dbReference type="ARBA" id="ARBA00023136"/>
    </source>
</evidence>
<dbReference type="InterPro" id="IPR051393">
    <property type="entry name" value="ABC_transporter_permease"/>
</dbReference>
<feature type="transmembrane region" description="Helical" evidence="7">
    <location>
        <begin position="234"/>
        <end position="254"/>
    </location>
</feature>
<evidence type="ECO:0000256" key="3">
    <source>
        <dbReference type="ARBA" id="ARBA00022475"/>
    </source>
</evidence>
<feature type="transmembrane region" description="Helical" evidence="7">
    <location>
        <begin position="180"/>
        <end position="202"/>
    </location>
</feature>
<feature type="transmembrane region" description="Helical" evidence="7">
    <location>
        <begin position="134"/>
        <end position="154"/>
    </location>
</feature>
<keyword evidence="4 7" id="KW-0812">Transmembrane</keyword>
<accession>A0AB39BHC0</accession>
<gene>
    <name evidence="9" type="ORF">ABFY20_01330</name>
</gene>
<feature type="transmembrane region" description="Helical" evidence="7">
    <location>
        <begin position="101"/>
        <end position="122"/>
    </location>
</feature>
<dbReference type="SUPFAM" id="SSF161098">
    <property type="entry name" value="MetI-like"/>
    <property type="match status" value="1"/>
</dbReference>
<proteinExistence type="inferred from homology"/>
<dbReference type="PANTHER" id="PTHR30193:SF41">
    <property type="entry name" value="DIACETYLCHITOBIOSE UPTAKE SYSTEM PERMEASE PROTEIN NGCF"/>
    <property type="match status" value="1"/>
</dbReference>
<protein>
    <submittedName>
        <fullName evidence="9">Carbohydrate ABC transporter permease</fullName>
    </submittedName>
</protein>
<dbReference type="RefSeq" id="WP_368498149.1">
    <property type="nucleotide sequence ID" value="NZ_CP162511.1"/>
</dbReference>
<evidence type="ECO:0000256" key="5">
    <source>
        <dbReference type="ARBA" id="ARBA00022989"/>
    </source>
</evidence>
<dbReference type="AlphaFoldDB" id="A0AB39BHC0"/>
<keyword evidence="2 7" id="KW-0813">Transport</keyword>
<comment type="similarity">
    <text evidence="7">Belongs to the binding-protein-dependent transport system permease family.</text>
</comment>
<sequence>MPESALADRAETATAAPQRGDASLVKNPESAFDASRRRSYRVFVFPAVIVFVLILVLPTLFTIASSFTSWSGSGAMTFVGFDNYARMFRDPKFLVAVGNTFWIVVGVGVLVYAISFGLTLVLQNALGRKAIRSIIFFPTLIPGIVISILWGFLFNPDGLINGFLRIIGVVDPPPWLGSSLIFPTILLGMTWLSVGMYTIILLSAADRIPPEYYEVADLAGASALQRFRYVTLPLMWDVVSVTAVLWCITSLKTFEFLLTFSSTSGTLPDTGIWNLAVYSYAAAFPAGGVANFGASAACGVIMLLLALVLTILVRRIMRGDDIEY</sequence>
<evidence type="ECO:0000256" key="7">
    <source>
        <dbReference type="RuleBase" id="RU363032"/>
    </source>
</evidence>
<feature type="domain" description="ABC transmembrane type-1" evidence="8">
    <location>
        <begin position="97"/>
        <end position="313"/>
    </location>
</feature>
<dbReference type="GO" id="GO:0005886">
    <property type="term" value="C:plasma membrane"/>
    <property type="evidence" value="ECO:0007669"/>
    <property type="project" value="UniProtKB-SubCell"/>
</dbReference>
<evidence type="ECO:0000256" key="4">
    <source>
        <dbReference type="ARBA" id="ARBA00022692"/>
    </source>
</evidence>
<name>A0AB39BHC0_9MICO</name>
<evidence type="ECO:0000313" key="9">
    <source>
        <dbReference type="EMBL" id="XDI05761.1"/>
    </source>
</evidence>
<organism evidence="9">
    <name type="scientific">Herbiconiux sp. A18JL235</name>
    <dbReference type="NCBI Taxonomy" id="3152363"/>
    <lineage>
        <taxon>Bacteria</taxon>
        <taxon>Bacillati</taxon>
        <taxon>Actinomycetota</taxon>
        <taxon>Actinomycetes</taxon>
        <taxon>Micrococcales</taxon>
        <taxon>Microbacteriaceae</taxon>
        <taxon>Herbiconiux</taxon>
    </lineage>
</organism>
<evidence type="ECO:0000259" key="8">
    <source>
        <dbReference type="PROSITE" id="PS50928"/>
    </source>
</evidence>
<dbReference type="EMBL" id="CP162511">
    <property type="protein sequence ID" value="XDI05761.1"/>
    <property type="molecule type" value="Genomic_DNA"/>
</dbReference>
<dbReference type="InterPro" id="IPR035906">
    <property type="entry name" value="MetI-like_sf"/>
</dbReference>
<dbReference type="PANTHER" id="PTHR30193">
    <property type="entry name" value="ABC TRANSPORTER PERMEASE PROTEIN"/>
    <property type="match status" value="1"/>
</dbReference>
<dbReference type="GO" id="GO:0055085">
    <property type="term" value="P:transmembrane transport"/>
    <property type="evidence" value="ECO:0007669"/>
    <property type="project" value="InterPro"/>
</dbReference>
<reference evidence="9" key="1">
    <citation type="submission" date="2024-05" db="EMBL/GenBank/DDBJ databases">
        <title>Herbiconiux sp. A18JL235.</title>
        <authorList>
            <person name="Zhang G."/>
        </authorList>
    </citation>
    <scope>NUCLEOTIDE SEQUENCE</scope>
    <source>
        <strain evidence="9">A18JL235</strain>
    </source>
</reference>
<evidence type="ECO:0000256" key="1">
    <source>
        <dbReference type="ARBA" id="ARBA00004651"/>
    </source>
</evidence>
<feature type="transmembrane region" description="Helical" evidence="7">
    <location>
        <begin position="292"/>
        <end position="313"/>
    </location>
</feature>
<dbReference type="CDD" id="cd06261">
    <property type="entry name" value="TM_PBP2"/>
    <property type="match status" value="1"/>
</dbReference>
<dbReference type="InterPro" id="IPR000515">
    <property type="entry name" value="MetI-like"/>
</dbReference>
<keyword evidence="5 7" id="KW-1133">Transmembrane helix</keyword>
<dbReference type="Gene3D" id="1.10.3720.10">
    <property type="entry name" value="MetI-like"/>
    <property type="match status" value="1"/>
</dbReference>
<keyword evidence="6 7" id="KW-0472">Membrane</keyword>
<evidence type="ECO:0000256" key="2">
    <source>
        <dbReference type="ARBA" id="ARBA00022448"/>
    </source>
</evidence>